<dbReference type="Proteomes" id="UP001566132">
    <property type="component" value="Unassembled WGS sequence"/>
</dbReference>
<evidence type="ECO:0000313" key="2">
    <source>
        <dbReference type="Proteomes" id="UP001566132"/>
    </source>
</evidence>
<proteinExistence type="predicted"/>
<evidence type="ECO:0000313" key="1">
    <source>
        <dbReference type="EMBL" id="KAL1491557.1"/>
    </source>
</evidence>
<dbReference type="EMBL" id="JBDJPC010000009">
    <property type="protein sequence ID" value="KAL1491557.1"/>
    <property type="molecule type" value="Genomic_DNA"/>
</dbReference>
<accession>A0ABD1EAA6</accession>
<sequence length="142" mass="15986">MRTALWTSISDFYIFSMKRSCCLVIAFCAILTDAGQLISSYNLLTPPELIYAQQPSNLHITSVQPQLPAHPTVLAALLEESAVPNDLKKSNTFYGNPIIANALSEESLAFNKEMVVYDRPSERIDRQQIVKLINSLNRVHYE</sequence>
<name>A0ABD1EAA6_HYPHA</name>
<protein>
    <submittedName>
        <fullName evidence="1">Uncharacterized protein</fullName>
    </submittedName>
</protein>
<comment type="caution">
    <text evidence="1">The sequence shown here is derived from an EMBL/GenBank/DDBJ whole genome shotgun (WGS) entry which is preliminary data.</text>
</comment>
<dbReference type="AlphaFoldDB" id="A0ABD1EAA6"/>
<keyword evidence="2" id="KW-1185">Reference proteome</keyword>
<gene>
    <name evidence="1" type="ORF">ABEB36_012135</name>
</gene>
<organism evidence="1 2">
    <name type="scientific">Hypothenemus hampei</name>
    <name type="common">Coffee berry borer</name>
    <dbReference type="NCBI Taxonomy" id="57062"/>
    <lineage>
        <taxon>Eukaryota</taxon>
        <taxon>Metazoa</taxon>
        <taxon>Ecdysozoa</taxon>
        <taxon>Arthropoda</taxon>
        <taxon>Hexapoda</taxon>
        <taxon>Insecta</taxon>
        <taxon>Pterygota</taxon>
        <taxon>Neoptera</taxon>
        <taxon>Endopterygota</taxon>
        <taxon>Coleoptera</taxon>
        <taxon>Polyphaga</taxon>
        <taxon>Cucujiformia</taxon>
        <taxon>Curculionidae</taxon>
        <taxon>Scolytinae</taxon>
        <taxon>Hypothenemus</taxon>
    </lineage>
</organism>
<reference evidence="1 2" key="1">
    <citation type="submission" date="2024-05" db="EMBL/GenBank/DDBJ databases">
        <title>Genetic variation in Jamaican populations of the coffee berry borer (Hypothenemus hampei).</title>
        <authorList>
            <person name="Errbii M."/>
            <person name="Myrie A."/>
        </authorList>
    </citation>
    <scope>NUCLEOTIDE SEQUENCE [LARGE SCALE GENOMIC DNA]</scope>
    <source>
        <strain evidence="1">JA-Hopewell-2020-01-JO</strain>
        <tissue evidence="1">Whole body</tissue>
    </source>
</reference>